<comment type="caution">
    <text evidence="6">The sequence shown here is derived from an EMBL/GenBank/DDBJ whole genome shotgun (WGS) entry which is preliminary data.</text>
</comment>
<dbReference type="Pfam" id="PF13545">
    <property type="entry name" value="HTH_Crp_2"/>
    <property type="match status" value="1"/>
</dbReference>
<dbReference type="PANTHER" id="PTHR24567:SF28">
    <property type="entry name" value="LISTERIOLYSIN REGULATORY PROTEIN"/>
    <property type="match status" value="1"/>
</dbReference>
<protein>
    <submittedName>
        <fullName evidence="6">CRP-like cAMP-binding protein</fullName>
    </submittedName>
</protein>
<feature type="domain" description="Cyclic nucleotide-binding" evidence="4">
    <location>
        <begin position="11"/>
        <end position="115"/>
    </location>
</feature>
<dbReference type="InterPro" id="IPR014710">
    <property type="entry name" value="RmlC-like_jellyroll"/>
</dbReference>
<keyword evidence="3" id="KW-0804">Transcription</keyword>
<evidence type="ECO:0000259" key="5">
    <source>
        <dbReference type="PROSITE" id="PS51063"/>
    </source>
</evidence>
<dbReference type="InterPro" id="IPR000595">
    <property type="entry name" value="cNMP-bd_dom"/>
</dbReference>
<dbReference type="InterPro" id="IPR050397">
    <property type="entry name" value="Env_Response_Regulators"/>
</dbReference>
<dbReference type="Proteomes" id="UP000532010">
    <property type="component" value="Unassembled WGS sequence"/>
</dbReference>
<dbReference type="InterPro" id="IPR012318">
    <property type="entry name" value="HTH_CRP"/>
</dbReference>
<sequence>MIVSDVLATGLLQGLDKETAESVLLLAERRMVAAGDIVFTAGEPACAVHVLVSGVVHLVQCTPNGSRIIVKYVRPGEVFGSPALLGRFYPTDAITVTDCLELQWPSEVMRWLVDRNPAMALNVIRNLEARLREMESRVRDLSTEPVEQRLARAILQLVDTYGQLTEEGVEIPFPVSRQDLADLIGCTLHVVSRTLSTWETQRRVKRYRRRLVIADVEAVAGVLYGSQPQVREAPSLPVHGVEAIATFHSAAKISIGRHDVNNAT</sequence>
<dbReference type="SMART" id="SM00419">
    <property type="entry name" value="HTH_CRP"/>
    <property type="match status" value="1"/>
</dbReference>
<dbReference type="PROSITE" id="PS50042">
    <property type="entry name" value="CNMP_BINDING_3"/>
    <property type="match status" value="1"/>
</dbReference>
<keyword evidence="2" id="KW-0238">DNA-binding</keyword>
<dbReference type="CDD" id="cd00038">
    <property type="entry name" value="CAP_ED"/>
    <property type="match status" value="1"/>
</dbReference>
<dbReference type="AlphaFoldDB" id="A0A7W4VJ65"/>
<evidence type="ECO:0000259" key="4">
    <source>
        <dbReference type="PROSITE" id="PS50042"/>
    </source>
</evidence>
<evidence type="ECO:0000256" key="3">
    <source>
        <dbReference type="ARBA" id="ARBA00023163"/>
    </source>
</evidence>
<dbReference type="GO" id="GO:0003677">
    <property type="term" value="F:DNA binding"/>
    <property type="evidence" value="ECO:0007669"/>
    <property type="project" value="UniProtKB-KW"/>
</dbReference>
<dbReference type="SUPFAM" id="SSF46785">
    <property type="entry name" value="Winged helix' DNA-binding domain"/>
    <property type="match status" value="1"/>
</dbReference>
<dbReference type="Pfam" id="PF00027">
    <property type="entry name" value="cNMP_binding"/>
    <property type="match status" value="1"/>
</dbReference>
<feature type="domain" description="HTH crp-type" evidence="5">
    <location>
        <begin position="144"/>
        <end position="217"/>
    </location>
</feature>
<dbReference type="RefSeq" id="WP_183448055.1">
    <property type="nucleotide sequence ID" value="NZ_JACHWB010000001.1"/>
</dbReference>
<reference evidence="6 7" key="1">
    <citation type="submission" date="2020-08" db="EMBL/GenBank/DDBJ databases">
        <title>The Agave Microbiome: Exploring the role of microbial communities in plant adaptations to desert environments.</title>
        <authorList>
            <person name="Partida-Martinez L.P."/>
        </authorList>
    </citation>
    <scope>NUCLEOTIDE SEQUENCE [LARGE SCALE GENOMIC DNA]</scope>
    <source>
        <strain evidence="6 7">AT3.9</strain>
    </source>
</reference>
<proteinExistence type="predicted"/>
<dbReference type="SMART" id="SM00100">
    <property type="entry name" value="cNMP"/>
    <property type="match status" value="1"/>
</dbReference>
<keyword evidence="7" id="KW-1185">Reference proteome</keyword>
<accession>A0A7W4VJ65</accession>
<dbReference type="GO" id="GO:0005829">
    <property type="term" value="C:cytosol"/>
    <property type="evidence" value="ECO:0007669"/>
    <property type="project" value="TreeGrafter"/>
</dbReference>
<name>A0A7W4VJ65_9HYPH</name>
<evidence type="ECO:0000256" key="1">
    <source>
        <dbReference type="ARBA" id="ARBA00023015"/>
    </source>
</evidence>
<organism evidence="6 7">
    <name type="scientific">Microvirga lupini</name>
    <dbReference type="NCBI Taxonomy" id="420324"/>
    <lineage>
        <taxon>Bacteria</taxon>
        <taxon>Pseudomonadati</taxon>
        <taxon>Pseudomonadota</taxon>
        <taxon>Alphaproteobacteria</taxon>
        <taxon>Hyphomicrobiales</taxon>
        <taxon>Methylobacteriaceae</taxon>
        <taxon>Microvirga</taxon>
    </lineage>
</organism>
<evidence type="ECO:0000313" key="6">
    <source>
        <dbReference type="EMBL" id="MBB3018179.1"/>
    </source>
</evidence>
<dbReference type="EMBL" id="JACHWB010000001">
    <property type="protein sequence ID" value="MBB3018179.1"/>
    <property type="molecule type" value="Genomic_DNA"/>
</dbReference>
<dbReference type="PANTHER" id="PTHR24567">
    <property type="entry name" value="CRP FAMILY TRANSCRIPTIONAL REGULATORY PROTEIN"/>
    <property type="match status" value="1"/>
</dbReference>
<dbReference type="SUPFAM" id="SSF51206">
    <property type="entry name" value="cAMP-binding domain-like"/>
    <property type="match status" value="1"/>
</dbReference>
<dbReference type="InterPro" id="IPR036390">
    <property type="entry name" value="WH_DNA-bd_sf"/>
</dbReference>
<dbReference type="GO" id="GO:0003700">
    <property type="term" value="F:DNA-binding transcription factor activity"/>
    <property type="evidence" value="ECO:0007669"/>
    <property type="project" value="TreeGrafter"/>
</dbReference>
<dbReference type="PROSITE" id="PS51063">
    <property type="entry name" value="HTH_CRP_2"/>
    <property type="match status" value="1"/>
</dbReference>
<dbReference type="InterPro" id="IPR018490">
    <property type="entry name" value="cNMP-bd_dom_sf"/>
</dbReference>
<evidence type="ECO:0000313" key="7">
    <source>
        <dbReference type="Proteomes" id="UP000532010"/>
    </source>
</evidence>
<evidence type="ECO:0000256" key="2">
    <source>
        <dbReference type="ARBA" id="ARBA00023125"/>
    </source>
</evidence>
<dbReference type="Gene3D" id="2.60.120.10">
    <property type="entry name" value="Jelly Rolls"/>
    <property type="match status" value="1"/>
</dbReference>
<keyword evidence="1" id="KW-0805">Transcription regulation</keyword>
<gene>
    <name evidence="6" type="ORF">FHR70_001219</name>
</gene>